<evidence type="ECO:0000313" key="4">
    <source>
        <dbReference type="Proteomes" id="UP000708208"/>
    </source>
</evidence>
<keyword evidence="1" id="KW-0732">Signal</keyword>
<feature type="chain" id="PRO_5035200644" description="Chitin-binding type-4 domain-containing protein" evidence="1">
    <location>
        <begin position="21"/>
        <end position="215"/>
    </location>
</feature>
<proteinExistence type="predicted"/>
<keyword evidence="4" id="KW-1185">Reference proteome</keyword>
<dbReference type="Proteomes" id="UP000708208">
    <property type="component" value="Unassembled WGS sequence"/>
</dbReference>
<dbReference type="EMBL" id="CAJVCH010031597">
    <property type="protein sequence ID" value="CAG7710001.1"/>
    <property type="molecule type" value="Genomic_DNA"/>
</dbReference>
<comment type="caution">
    <text evidence="3">The sequence shown here is derived from an EMBL/GenBank/DDBJ whole genome shotgun (WGS) entry which is preliminary data.</text>
</comment>
<dbReference type="OrthoDB" id="64893at2759"/>
<gene>
    <name evidence="3" type="ORF">AFUS01_LOCUS4979</name>
</gene>
<evidence type="ECO:0000256" key="1">
    <source>
        <dbReference type="SAM" id="SignalP"/>
    </source>
</evidence>
<reference evidence="3" key="1">
    <citation type="submission" date="2021-06" db="EMBL/GenBank/DDBJ databases">
        <authorList>
            <person name="Hodson N. C."/>
            <person name="Mongue J. A."/>
            <person name="Jaron S. K."/>
        </authorList>
    </citation>
    <scope>NUCLEOTIDE SEQUENCE</scope>
</reference>
<dbReference type="Pfam" id="PF03067">
    <property type="entry name" value="LPMO_10"/>
    <property type="match status" value="1"/>
</dbReference>
<evidence type="ECO:0000259" key="2">
    <source>
        <dbReference type="Pfam" id="PF03067"/>
    </source>
</evidence>
<dbReference type="PANTHER" id="PTHR21113">
    <property type="entry name" value="AGAP001705-PA"/>
    <property type="match status" value="1"/>
</dbReference>
<sequence>MFRHALVALLGITLVVYVSGHGRLMDPPNRSSVWRVPEFAHLSPPANYNDNELFCGGAGVQHGQNGGRCGECGDAYHLPRPRANEGGGNYARGIIVRNYRKGQTVDIDVDLTTSHKGYFQFRLCDNGRNGVPEEQSCFDRNLLQLEQGGTNFPITGPSGHYYPKVKLPQGVTCSHCVLQWHYVAGNNWGDCGNGTQAPGCGPQETFRGCSDISIQ</sequence>
<protein>
    <recommendedName>
        <fullName evidence="2">Chitin-binding type-4 domain-containing protein</fullName>
    </recommendedName>
</protein>
<dbReference type="PANTHER" id="PTHR21113:SF4">
    <property type="entry name" value="CHITIN-BINDING TYPE-4 DOMAIN-CONTAINING PROTEIN"/>
    <property type="match status" value="1"/>
</dbReference>
<accession>A0A8J2NUN6</accession>
<feature type="signal peptide" evidence="1">
    <location>
        <begin position="1"/>
        <end position="20"/>
    </location>
</feature>
<organism evidence="3 4">
    <name type="scientific">Allacma fusca</name>
    <dbReference type="NCBI Taxonomy" id="39272"/>
    <lineage>
        <taxon>Eukaryota</taxon>
        <taxon>Metazoa</taxon>
        <taxon>Ecdysozoa</taxon>
        <taxon>Arthropoda</taxon>
        <taxon>Hexapoda</taxon>
        <taxon>Collembola</taxon>
        <taxon>Symphypleona</taxon>
        <taxon>Sminthuridae</taxon>
        <taxon>Allacma</taxon>
    </lineage>
</organism>
<dbReference type="InterPro" id="IPR004302">
    <property type="entry name" value="Cellulose/chitin-bd_N"/>
</dbReference>
<evidence type="ECO:0000313" key="3">
    <source>
        <dbReference type="EMBL" id="CAG7710001.1"/>
    </source>
</evidence>
<name>A0A8J2NUN6_9HEXA</name>
<dbReference type="AlphaFoldDB" id="A0A8J2NUN6"/>
<feature type="domain" description="Chitin-binding type-4" evidence="2">
    <location>
        <begin position="21"/>
        <end position="212"/>
    </location>
</feature>